<proteinExistence type="predicted"/>
<protein>
    <submittedName>
        <fullName evidence="1">Uncharacterized protein</fullName>
    </submittedName>
</protein>
<reference evidence="1 2" key="1">
    <citation type="submission" date="2018-10" db="EMBL/GenBank/DDBJ databases">
        <title>Cohnella sp. M2MS4P-1, whole genome shotgun sequence.</title>
        <authorList>
            <person name="Tuo L."/>
        </authorList>
    </citation>
    <scope>NUCLEOTIDE SEQUENCE [LARGE SCALE GENOMIC DNA]</scope>
    <source>
        <strain evidence="1 2">M2MS4P-1</strain>
    </source>
</reference>
<organism evidence="1 2">
    <name type="scientific">Cohnella endophytica</name>
    <dbReference type="NCBI Taxonomy" id="2419778"/>
    <lineage>
        <taxon>Bacteria</taxon>
        <taxon>Bacillati</taxon>
        <taxon>Bacillota</taxon>
        <taxon>Bacilli</taxon>
        <taxon>Bacillales</taxon>
        <taxon>Paenibacillaceae</taxon>
        <taxon>Cohnella</taxon>
    </lineage>
</organism>
<dbReference type="RefSeq" id="WP_120978944.1">
    <property type="nucleotide sequence ID" value="NZ_RBZM01000009.1"/>
</dbReference>
<name>A0A494XJH2_9BACL</name>
<dbReference type="AlphaFoldDB" id="A0A494XJH2"/>
<accession>A0A494XJH2</accession>
<dbReference type="Proteomes" id="UP000282076">
    <property type="component" value="Unassembled WGS sequence"/>
</dbReference>
<comment type="caution">
    <text evidence="1">The sequence shown here is derived from an EMBL/GenBank/DDBJ whole genome shotgun (WGS) entry which is preliminary data.</text>
</comment>
<keyword evidence="2" id="KW-1185">Reference proteome</keyword>
<gene>
    <name evidence="1" type="ORF">D7Z26_20745</name>
</gene>
<evidence type="ECO:0000313" key="1">
    <source>
        <dbReference type="EMBL" id="RKP48806.1"/>
    </source>
</evidence>
<sequence length="146" mass="17452">MKLAEFYKQLFQEAIKVYEPVWEEEESAMFGYRWHKNNYPLLEQFQIKDLHPGHPVLMYSLVLPETYLQTTIYEEIRRYRSPFELSIVLLNRKLWLNAALQTDKLQDSVMGYLNHARAELMNILDCVIRIPNEEDVLPLYATKVEI</sequence>
<evidence type="ECO:0000313" key="2">
    <source>
        <dbReference type="Proteomes" id="UP000282076"/>
    </source>
</evidence>
<dbReference type="EMBL" id="RBZM01000009">
    <property type="protein sequence ID" value="RKP48806.1"/>
    <property type="molecule type" value="Genomic_DNA"/>
</dbReference>
<dbReference type="OrthoDB" id="2595536at2"/>